<dbReference type="GO" id="GO:0009306">
    <property type="term" value="P:protein secretion"/>
    <property type="evidence" value="ECO:0007669"/>
    <property type="project" value="InterPro"/>
</dbReference>
<dbReference type="EMBL" id="QOVI01000003">
    <property type="protein sequence ID" value="RXG15389.1"/>
    <property type="molecule type" value="Genomic_DNA"/>
</dbReference>
<keyword evidence="4" id="KW-0472">Membrane</keyword>
<proteinExistence type="predicted"/>
<dbReference type="Proteomes" id="UP000289821">
    <property type="component" value="Unassembled WGS sequence"/>
</dbReference>
<evidence type="ECO:0000256" key="4">
    <source>
        <dbReference type="ARBA" id="ARBA00023136"/>
    </source>
</evidence>
<dbReference type="OrthoDB" id="9811276at2"/>
<keyword evidence="2" id="KW-0812">Transmembrane</keyword>
<dbReference type="InterPro" id="IPR007452">
    <property type="entry name" value="TamB_C"/>
</dbReference>
<dbReference type="RefSeq" id="WP_128760972.1">
    <property type="nucleotide sequence ID" value="NZ_QOVI01000003.1"/>
</dbReference>
<sequence length="1662" mass="183393">MSEKSKRIFFKILRILGKTLAVILILLLLLVLFIRSPWGQGIIVDKAINYITNKTNTEVQIEKLFVTFDGNISLDGLYLEDTKGDTLVYSKHLEAEIPLWSIINGGAIGVDDVAWEGLKANIIRKDSVAGFNYQFLIDAFATTDTTRVNQAAADTTALQFNLGDFTFKDFDLNYFDNVGGIQARLNLKELEINMRKTDLENMSFEVGDVYLNDTKVVYKQTKPFPVSDDSSEVPMPKFSVKDLRINKVTIDYTSVPDGIAAVAELGDFETDIPQIDLQTSYVEIGDVLLNNSVVQVAMITVEKPIADKTITATAPTSVWPEFTLIVGRINLSDNIINYTLDGAQVTPGIFNTSAIAITDLNLDIENIQLKNKTFNADFNSAGFTEASGLNLKELAFNLNATDHNLDFSNLSLVLNQNTLQGAGKLTYKSLDGLIENPGSAQLNLQIPKVVADLNTVFRFQPDLRRNEYMATLSKRLLTGSLSMTGSLDALDIKPTRFNWGNQTNLSLQGSIYNATEPDKIAFNIPVYKINSIKTDLNRFLNEQELGVQLPKKVQLAGSLKGNMTKVITKSKLTTTEGSVSLNGTAGFSDAINFEGDVVATQIQLGNLMQNEMLGVLDMKLTATGSGSTLNDLDATLKATIDSLGFNDYTFKDLNLIGTFKNGAGNLASTYKDENLNMKLDASVSLDSIASAATVDLDLIGADLQALGLTGQNIKTAFTLKGYFKGVPEDYEIKSEINRGVAVYDNKAYQLGDLDIAAFVKPDTTSLDISNRILSLDLESNASPQQFLTAVQNHFKRYLDKNPTMDTIADPVLMKIRGSVHQAPILGEVFIPNLRELDTVDIAVDFDEYKRTLIADIELPYINYNGYTIDSLAIKMRSDKENMDFGLGLKELIAGPVDMQNTRLGGRVTNSMMYLDFLSMHDGEKLMHVLSKIMLEEDNIKISIDPEDFILNTKKWDINPNNSIILTESNTIFEDFIMSYKDQQIEAGNDLPGISKEHLGVSFTNFKLANIMSLLNPEESLARGKLSGQFAVEDPYTSPGMVLDLKIVDFEVVETNMGVLTATGNSIGNNGYDFDLKIKEGVADMDLTGNYTAKETAASIAMNLDLNRFDIKALENFSMGELSEASGTISGKMSLSGTTLEPKYDGDFKFNDAQFKITKLNAPFLLANEEIRVDNEAVYFNDFKIQDASSNSIIVDGEVGTKSFVNPTFDLTMKAQNFKALNSTKEDFDLVYGTVVFDADTKITGDLNLPKIELDLTMNSETDVTYVLPPSEVQIESKDGVVIFVNKENPDAILTNGEEESYTVSGFAIDATFKIEKGAKFNLIIDEQTGDNFQVSGTGDLEFDMYPNGRMTLSGRYDVTDGHYEMNLYNLVNRRFELAPDSRITWSGDPFDADLDIKAYYSVETSASGLMASQTSGADISTQMQYRQQVPFQVYININGELMKPVINFSLDIPEASRGAVGGQVYSRVQQLNQQENELNKQVFSLLVLNRFFPSSSSDGSGGGTASIARDNLNDAISDQLNVFSDKLLGNTGFDLNFGLDSYTDYQGSAPQDRTTLDIAAQKSLFDDRVVVSVGSAVDLQGSGNSENGTAPVVGNVSIEYLLTEDGRYRLRGYRRSQFENIIDGQIIVNGISLLFTREFNKFTELWQSMFPAKNEEEDETNE</sequence>
<evidence type="ECO:0000313" key="7">
    <source>
        <dbReference type="Proteomes" id="UP000289821"/>
    </source>
</evidence>
<dbReference type="PANTHER" id="PTHR36985">
    <property type="entry name" value="TRANSLOCATION AND ASSEMBLY MODULE SUBUNIT TAMB"/>
    <property type="match status" value="1"/>
</dbReference>
<comment type="caution">
    <text evidence="6">The sequence shown here is derived from an EMBL/GenBank/DDBJ whole genome shotgun (WGS) entry which is preliminary data.</text>
</comment>
<evidence type="ECO:0000256" key="2">
    <source>
        <dbReference type="ARBA" id="ARBA00022692"/>
    </source>
</evidence>
<keyword evidence="3" id="KW-1133">Transmembrane helix</keyword>
<comment type="subcellular location">
    <subcellularLocation>
        <location evidence="1">Membrane</location>
        <topology evidence="1">Single-pass membrane protein</topology>
    </subcellularLocation>
</comment>
<gene>
    <name evidence="6" type="ORF">DSM04_103277</name>
</gene>
<evidence type="ECO:0000256" key="3">
    <source>
        <dbReference type="ARBA" id="ARBA00022989"/>
    </source>
</evidence>
<dbReference type="GO" id="GO:0005886">
    <property type="term" value="C:plasma membrane"/>
    <property type="evidence" value="ECO:0007669"/>
    <property type="project" value="InterPro"/>
</dbReference>
<keyword evidence="7" id="KW-1185">Reference proteome</keyword>
<reference evidence="6 7" key="1">
    <citation type="submission" date="2018-07" db="EMBL/GenBank/DDBJ databases">
        <title>Leeuwenhoekiella genomics.</title>
        <authorList>
            <person name="Tahon G."/>
            <person name="Willems A."/>
        </authorList>
    </citation>
    <scope>NUCLEOTIDE SEQUENCE [LARGE SCALE GENOMIC DNA]</scope>
    <source>
        <strain evidence="6 7">R-50232</strain>
    </source>
</reference>
<evidence type="ECO:0000259" key="5">
    <source>
        <dbReference type="Pfam" id="PF04357"/>
    </source>
</evidence>
<organism evidence="6 7">
    <name type="scientific">Leeuwenhoekiella aestuarii</name>
    <dbReference type="NCBI Taxonomy" id="2249426"/>
    <lineage>
        <taxon>Bacteria</taxon>
        <taxon>Pseudomonadati</taxon>
        <taxon>Bacteroidota</taxon>
        <taxon>Flavobacteriia</taxon>
        <taxon>Flavobacteriales</taxon>
        <taxon>Flavobacteriaceae</taxon>
        <taxon>Leeuwenhoekiella</taxon>
    </lineage>
</organism>
<dbReference type="PANTHER" id="PTHR36985:SF1">
    <property type="entry name" value="TRANSLOCATION AND ASSEMBLY MODULE SUBUNIT TAMB"/>
    <property type="match status" value="1"/>
</dbReference>
<protein>
    <recommendedName>
        <fullName evidence="5">Translocation and assembly module TamB C-terminal domain-containing protein</fullName>
    </recommendedName>
</protein>
<feature type="domain" description="Translocation and assembly module TamB C-terminal" evidence="5">
    <location>
        <begin position="1182"/>
        <end position="1639"/>
    </location>
</feature>
<evidence type="ECO:0000313" key="6">
    <source>
        <dbReference type="EMBL" id="RXG15389.1"/>
    </source>
</evidence>
<accession>A0A4Q0NW17</accession>
<evidence type="ECO:0000256" key="1">
    <source>
        <dbReference type="ARBA" id="ARBA00004167"/>
    </source>
</evidence>
<dbReference type="Pfam" id="PF04357">
    <property type="entry name" value="TamB"/>
    <property type="match status" value="1"/>
</dbReference>
<name>A0A4Q0NW17_9FLAO</name>